<protein>
    <submittedName>
        <fullName evidence="1">Uncharacterized protein</fullName>
    </submittedName>
</protein>
<evidence type="ECO:0000313" key="2">
    <source>
        <dbReference type="Proteomes" id="UP000054538"/>
    </source>
</evidence>
<gene>
    <name evidence="1" type="ORF">PAXRUDRAFT_827944</name>
</gene>
<dbReference type="AlphaFoldDB" id="A0A0D0DBF8"/>
<proteinExistence type="predicted"/>
<keyword evidence="2" id="KW-1185">Reference proteome</keyword>
<name>A0A0D0DBF8_9AGAM</name>
<accession>A0A0D0DBF8</accession>
<organism evidence="1 2">
    <name type="scientific">Paxillus rubicundulus Ve08.2h10</name>
    <dbReference type="NCBI Taxonomy" id="930991"/>
    <lineage>
        <taxon>Eukaryota</taxon>
        <taxon>Fungi</taxon>
        <taxon>Dikarya</taxon>
        <taxon>Basidiomycota</taxon>
        <taxon>Agaricomycotina</taxon>
        <taxon>Agaricomycetes</taxon>
        <taxon>Agaricomycetidae</taxon>
        <taxon>Boletales</taxon>
        <taxon>Paxilineae</taxon>
        <taxon>Paxillaceae</taxon>
        <taxon>Paxillus</taxon>
    </lineage>
</organism>
<evidence type="ECO:0000313" key="1">
    <source>
        <dbReference type="EMBL" id="KIK94477.1"/>
    </source>
</evidence>
<dbReference type="InParanoid" id="A0A0D0DBF8"/>
<dbReference type="EMBL" id="KN825103">
    <property type="protein sequence ID" value="KIK94477.1"/>
    <property type="molecule type" value="Genomic_DNA"/>
</dbReference>
<reference evidence="1 2" key="1">
    <citation type="submission" date="2014-04" db="EMBL/GenBank/DDBJ databases">
        <authorList>
            <consortium name="DOE Joint Genome Institute"/>
            <person name="Kuo A."/>
            <person name="Kohler A."/>
            <person name="Jargeat P."/>
            <person name="Nagy L.G."/>
            <person name="Floudas D."/>
            <person name="Copeland A."/>
            <person name="Barry K.W."/>
            <person name="Cichocki N."/>
            <person name="Veneault-Fourrey C."/>
            <person name="LaButti K."/>
            <person name="Lindquist E.A."/>
            <person name="Lipzen A."/>
            <person name="Lundell T."/>
            <person name="Morin E."/>
            <person name="Murat C."/>
            <person name="Sun H."/>
            <person name="Tunlid A."/>
            <person name="Henrissat B."/>
            <person name="Grigoriev I.V."/>
            <person name="Hibbett D.S."/>
            <person name="Martin F."/>
            <person name="Nordberg H.P."/>
            <person name="Cantor M.N."/>
            <person name="Hua S.X."/>
        </authorList>
    </citation>
    <scope>NUCLEOTIDE SEQUENCE [LARGE SCALE GENOMIC DNA]</scope>
    <source>
        <strain evidence="1 2">Ve08.2h10</strain>
    </source>
</reference>
<reference evidence="2" key="2">
    <citation type="submission" date="2015-01" db="EMBL/GenBank/DDBJ databases">
        <title>Evolutionary Origins and Diversification of the Mycorrhizal Mutualists.</title>
        <authorList>
            <consortium name="DOE Joint Genome Institute"/>
            <consortium name="Mycorrhizal Genomics Consortium"/>
            <person name="Kohler A."/>
            <person name="Kuo A."/>
            <person name="Nagy L.G."/>
            <person name="Floudas D."/>
            <person name="Copeland A."/>
            <person name="Barry K.W."/>
            <person name="Cichocki N."/>
            <person name="Veneault-Fourrey C."/>
            <person name="LaButti K."/>
            <person name="Lindquist E.A."/>
            <person name="Lipzen A."/>
            <person name="Lundell T."/>
            <person name="Morin E."/>
            <person name="Murat C."/>
            <person name="Riley R."/>
            <person name="Ohm R."/>
            <person name="Sun H."/>
            <person name="Tunlid A."/>
            <person name="Henrissat B."/>
            <person name="Grigoriev I.V."/>
            <person name="Hibbett D.S."/>
            <person name="Martin F."/>
        </authorList>
    </citation>
    <scope>NUCLEOTIDE SEQUENCE [LARGE SCALE GENOMIC DNA]</scope>
    <source>
        <strain evidence="2">Ve08.2h10</strain>
    </source>
</reference>
<dbReference type="Proteomes" id="UP000054538">
    <property type="component" value="Unassembled WGS sequence"/>
</dbReference>
<sequence>METVNHYAFYQIPFHVQLRLQQSYPPITNFAQLGTNPAGIYADGTDVSHITADSDDDATDDVPRRYNPVIAVV</sequence>
<dbReference type="HOGENOM" id="CLU_2705565_0_0_1"/>